<dbReference type="InterPro" id="IPR025714">
    <property type="entry name" value="Methyltranfer_dom"/>
</dbReference>
<feature type="domain" description="Methyltransferase" evidence="1">
    <location>
        <begin position="170"/>
        <end position="281"/>
    </location>
</feature>
<dbReference type="InterPro" id="IPR036390">
    <property type="entry name" value="WH_DNA-bd_sf"/>
</dbReference>
<evidence type="ECO:0000313" key="4">
    <source>
        <dbReference type="Proteomes" id="UP000606490"/>
    </source>
</evidence>
<evidence type="ECO:0000259" key="1">
    <source>
        <dbReference type="Pfam" id="PF13847"/>
    </source>
</evidence>
<dbReference type="GO" id="GO:0032259">
    <property type="term" value="P:methylation"/>
    <property type="evidence" value="ECO:0007669"/>
    <property type="project" value="UniProtKB-KW"/>
</dbReference>
<feature type="domain" description="S-adenosylmethionine-dependent methyltransferase Rv2258c-like winged HTH" evidence="2">
    <location>
        <begin position="25"/>
        <end position="91"/>
    </location>
</feature>
<dbReference type="Pfam" id="PF21320">
    <property type="entry name" value="WHD_Rv2258c"/>
    <property type="match status" value="1"/>
</dbReference>
<keyword evidence="3" id="KW-0808">Transferase</keyword>
<dbReference type="Pfam" id="PF13847">
    <property type="entry name" value="Methyltransf_31"/>
    <property type="match status" value="1"/>
</dbReference>
<dbReference type="SUPFAM" id="SSF53335">
    <property type="entry name" value="S-adenosyl-L-methionine-dependent methyltransferases"/>
    <property type="match status" value="1"/>
</dbReference>
<dbReference type="SUPFAM" id="SSF46785">
    <property type="entry name" value="Winged helix' DNA-binding domain"/>
    <property type="match status" value="1"/>
</dbReference>
<dbReference type="GO" id="GO:0008168">
    <property type="term" value="F:methyltransferase activity"/>
    <property type="evidence" value="ECO:0007669"/>
    <property type="project" value="UniProtKB-KW"/>
</dbReference>
<dbReference type="Proteomes" id="UP000606490">
    <property type="component" value="Unassembled WGS sequence"/>
</dbReference>
<keyword evidence="4" id="KW-1185">Reference proteome</keyword>
<dbReference type="InterPro" id="IPR029063">
    <property type="entry name" value="SAM-dependent_MTases_sf"/>
</dbReference>
<dbReference type="PANTHER" id="PTHR45128:SF2">
    <property type="entry name" value="METHYLTRANSFERASE DOMAIN-CONTAINING PROTEIN"/>
    <property type="match status" value="1"/>
</dbReference>
<dbReference type="Gene3D" id="3.40.50.150">
    <property type="entry name" value="Vaccinia Virus protein VP39"/>
    <property type="match status" value="1"/>
</dbReference>
<proteinExistence type="predicted"/>
<sequence length="350" mass="37706">MDNAKLQQFIGKMLGDLGGAASVPLVRMGDALGLYRILHTRGPMTCAELAQQAKVHERYLLEWLSHQAASDYLAYDPGTGRFSLPPEQAMVFAVEDSPVYMMGAFDLMAAQTEIQPKVQERFKKGGGFAWGDQASCLFCATARFFRPGYQNNLLSQWLPALDGVVAKLEAGADVADVGCGHGWSTVLMAKAFPNSRFVGYDYHEGSIADARKHAEAHGVAGNTRFEVATAKEIPDAAFDLVAFFDCLHDMGDPAGVASQVRRSLKPGGTWMVVEPMAGDRLEDNLNPVGRLFYAASTMLCVPTSLAQEVGAAFGAQAGEAKLREAITAGGFGSVRRATETPFNMILEARL</sequence>
<dbReference type="InterPro" id="IPR048711">
    <property type="entry name" value="WHD_Rv2258c"/>
</dbReference>
<keyword evidence="3" id="KW-0489">Methyltransferase</keyword>
<comment type="caution">
    <text evidence="3">The sequence shown here is derived from an EMBL/GenBank/DDBJ whole genome shotgun (WGS) entry which is preliminary data.</text>
</comment>
<evidence type="ECO:0000259" key="2">
    <source>
        <dbReference type="Pfam" id="PF21320"/>
    </source>
</evidence>
<dbReference type="InterPro" id="IPR053173">
    <property type="entry name" value="SAM-binding_MTase"/>
</dbReference>
<organism evidence="3 4">
    <name type="scientific">Belnapia mucosa</name>
    <dbReference type="NCBI Taxonomy" id="2804532"/>
    <lineage>
        <taxon>Bacteria</taxon>
        <taxon>Pseudomonadati</taxon>
        <taxon>Pseudomonadota</taxon>
        <taxon>Alphaproteobacteria</taxon>
        <taxon>Acetobacterales</taxon>
        <taxon>Roseomonadaceae</taxon>
        <taxon>Belnapia</taxon>
    </lineage>
</organism>
<protein>
    <submittedName>
        <fullName evidence="3">Methyltransferase domain-containing protein</fullName>
    </submittedName>
</protein>
<dbReference type="EMBL" id="JAEUXJ010000001">
    <property type="protein sequence ID" value="MBL6454540.1"/>
    <property type="molecule type" value="Genomic_DNA"/>
</dbReference>
<evidence type="ECO:0000313" key="3">
    <source>
        <dbReference type="EMBL" id="MBL6454540.1"/>
    </source>
</evidence>
<dbReference type="CDD" id="cd02440">
    <property type="entry name" value="AdoMet_MTases"/>
    <property type="match status" value="1"/>
</dbReference>
<accession>A0ABS1UYM0</accession>
<gene>
    <name evidence="3" type="ORF">JMJ55_04335</name>
</gene>
<dbReference type="PANTHER" id="PTHR45128">
    <property type="entry name" value="METHYLTRANSFERASE TYPE 11"/>
    <property type="match status" value="1"/>
</dbReference>
<reference evidence="3 4" key="1">
    <citation type="submission" date="2021-01" db="EMBL/GenBank/DDBJ databases">
        <title>Belnapia mucosa sp. nov. and Belnapia arida sp. nov., isolated from the Tabernas Desert (Almeria, Spain).</title>
        <authorList>
            <person name="Molina-Menor E."/>
            <person name="Vidal-Verdu A."/>
            <person name="Calonge A."/>
            <person name="Satari L."/>
            <person name="Pereto Magraner J."/>
            <person name="Porcar Miralles M."/>
        </authorList>
    </citation>
    <scope>NUCLEOTIDE SEQUENCE [LARGE SCALE GENOMIC DNA]</scope>
    <source>
        <strain evidence="3 4">T6</strain>
    </source>
</reference>
<name>A0ABS1UYM0_9PROT</name>